<dbReference type="PROSITE" id="PS00375">
    <property type="entry name" value="UDPGT"/>
    <property type="match status" value="1"/>
</dbReference>
<accession>A0A1A9VF66</accession>
<dbReference type="SUPFAM" id="SSF53756">
    <property type="entry name" value="UDP-Glycosyltransferase/glycogen phosphorylase"/>
    <property type="match status" value="1"/>
</dbReference>
<dbReference type="Pfam" id="PF00201">
    <property type="entry name" value="UDPGT"/>
    <property type="match status" value="1"/>
</dbReference>
<keyword evidence="3 4" id="KW-0808">Transferase</keyword>
<evidence type="ECO:0000256" key="1">
    <source>
        <dbReference type="ARBA" id="ARBA00009995"/>
    </source>
</evidence>
<comment type="similarity">
    <text evidence="1 4">Belongs to the UDP-glycosyltransferase family.</text>
</comment>
<proteinExistence type="inferred from homology"/>
<keyword evidence="5" id="KW-1133">Transmembrane helix</keyword>
<dbReference type="Proteomes" id="UP000078200">
    <property type="component" value="Unassembled WGS sequence"/>
</dbReference>
<reference evidence="6" key="1">
    <citation type="submission" date="2020-05" db="UniProtKB">
        <authorList>
            <consortium name="EnsemblMetazoa"/>
        </authorList>
    </citation>
    <scope>IDENTIFICATION</scope>
    <source>
        <strain evidence="6">TTRI</strain>
    </source>
</reference>
<sequence>MMSFVINKNFLKLLTSLSAPLWLCLLILVLFPAALKSYKFLGVLHFASKSHYIVGSSLLKALANKGHEVTVVTSFTEQKPIKNYNEIHLKSVLKIMDEKTDELLETNRNSLLTNIMSFHQMGLRLTDIVLNDPNVQSLITSNQTFDAVICEVFLGEALYGLSEHFKAPLIGLGTFGAISWNTDMVGSPSPPSYVPYPLLPLTDHMSFWERLGNLAVITFERIFLDLYYLPRQSELYRKYFPHLEKSMLNVRRSAALVLLNTHYSLTFTRPYVPNQIEVGGMHIKPSSPPYSKDLVDFIDNASEGVIYFSMGSNIKSKKIPLTKREEILNAFRQLKQKVLWKFEDPYLTNKPDNVLIRDWFPQDFILAQPQVKAFVTHGGLLSIQETVFYGKPIVALPIFGDQFLNAAISEREGFGIVLDYKNLTSIQLKTAIERVVNDKQYKEKAEIMSVRFKDRPEHPMEKALFWVEFVAKHKGARFLHCAGVNLNFIEYHNLDAIFVLYIVSPFFIFLQLWIMYKLIVFCFSYCLIGKISKKLKKDKLKKR</sequence>
<evidence type="ECO:0000256" key="4">
    <source>
        <dbReference type="RuleBase" id="RU003718"/>
    </source>
</evidence>
<evidence type="ECO:0000256" key="3">
    <source>
        <dbReference type="ARBA" id="ARBA00022679"/>
    </source>
</evidence>
<protein>
    <submittedName>
        <fullName evidence="6">Uncharacterized protein</fullName>
    </submittedName>
</protein>
<dbReference type="InterPro" id="IPR035595">
    <property type="entry name" value="UDP_glycos_trans_CS"/>
</dbReference>
<dbReference type="EnsemblMetazoa" id="GAUT035315-RA">
    <property type="protein sequence ID" value="GAUT035315-PA"/>
    <property type="gene ID" value="GAUT035315"/>
</dbReference>
<dbReference type="AlphaFoldDB" id="A0A1A9VF66"/>
<evidence type="ECO:0000313" key="6">
    <source>
        <dbReference type="EnsemblMetazoa" id="GAUT035315-PA"/>
    </source>
</evidence>
<dbReference type="PANTHER" id="PTHR48043">
    <property type="entry name" value="EG:EG0003.4 PROTEIN-RELATED"/>
    <property type="match status" value="1"/>
</dbReference>
<dbReference type="GO" id="GO:0008194">
    <property type="term" value="F:UDP-glycosyltransferase activity"/>
    <property type="evidence" value="ECO:0007669"/>
    <property type="project" value="InterPro"/>
</dbReference>
<keyword evidence="5" id="KW-0812">Transmembrane</keyword>
<keyword evidence="2 4" id="KW-0328">Glycosyltransferase</keyword>
<name>A0A1A9VF66_GLOAU</name>
<evidence type="ECO:0000256" key="2">
    <source>
        <dbReference type="ARBA" id="ARBA00022676"/>
    </source>
</evidence>
<dbReference type="PANTHER" id="PTHR48043:SF159">
    <property type="entry name" value="EG:EG0003.4 PROTEIN-RELATED"/>
    <property type="match status" value="1"/>
</dbReference>
<keyword evidence="5" id="KW-0472">Membrane</keyword>
<feature type="transmembrane region" description="Helical" evidence="5">
    <location>
        <begin position="498"/>
        <end position="528"/>
    </location>
</feature>
<dbReference type="FunFam" id="3.40.50.2000:FF:000144">
    <property type="entry name" value="UDP-glucuronosyltransferase"/>
    <property type="match status" value="1"/>
</dbReference>
<dbReference type="VEuPathDB" id="VectorBase:GAUT035315"/>
<dbReference type="FunFam" id="3.40.50.2000:FF:000050">
    <property type="entry name" value="UDP-glucuronosyltransferase"/>
    <property type="match status" value="1"/>
</dbReference>
<organism evidence="6 7">
    <name type="scientific">Glossina austeni</name>
    <name type="common">Savannah tsetse fly</name>
    <dbReference type="NCBI Taxonomy" id="7395"/>
    <lineage>
        <taxon>Eukaryota</taxon>
        <taxon>Metazoa</taxon>
        <taxon>Ecdysozoa</taxon>
        <taxon>Arthropoda</taxon>
        <taxon>Hexapoda</taxon>
        <taxon>Insecta</taxon>
        <taxon>Pterygota</taxon>
        <taxon>Neoptera</taxon>
        <taxon>Endopterygota</taxon>
        <taxon>Diptera</taxon>
        <taxon>Brachycera</taxon>
        <taxon>Muscomorpha</taxon>
        <taxon>Hippoboscoidea</taxon>
        <taxon>Glossinidae</taxon>
        <taxon>Glossina</taxon>
    </lineage>
</organism>
<keyword evidence="7" id="KW-1185">Reference proteome</keyword>
<dbReference type="InterPro" id="IPR002213">
    <property type="entry name" value="UDP_glucos_trans"/>
</dbReference>
<dbReference type="InterPro" id="IPR050271">
    <property type="entry name" value="UDP-glycosyltransferase"/>
</dbReference>
<evidence type="ECO:0000256" key="5">
    <source>
        <dbReference type="SAM" id="Phobius"/>
    </source>
</evidence>
<evidence type="ECO:0000313" key="7">
    <source>
        <dbReference type="Proteomes" id="UP000078200"/>
    </source>
</evidence>
<dbReference type="CDD" id="cd03784">
    <property type="entry name" value="GT1_Gtf-like"/>
    <property type="match status" value="1"/>
</dbReference>
<dbReference type="Gene3D" id="3.40.50.2000">
    <property type="entry name" value="Glycogen Phosphorylase B"/>
    <property type="match status" value="1"/>
</dbReference>
<dbReference type="STRING" id="7395.A0A1A9VF66"/>